<evidence type="ECO:0000256" key="3">
    <source>
        <dbReference type="ARBA" id="ARBA00023163"/>
    </source>
</evidence>
<organism evidence="5 6">
    <name type="scientific">Dyella marensis</name>
    <dbReference type="NCBI Taxonomy" id="500610"/>
    <lineage>
        <taxon>Bacteria</taxon>
        <taxon>Pseudomonadati</taxon>
        <taxon>Pseudomonadota</taxon>
        <taxon>Gammaproteobacteria</taxon>
        <taxon>Lysobacterales</taxon>
        <taxon>Rhodanobacteraceae</taxon>
        <taxon>Dyella</taxon>
    </lineage>
</organism>
<dbReference type="Gene3D" id="2.10.109.10">
    <property type="entry name" value="Umud Fragment, subunit A"/>
    <property type="match status" value="1"/>
</dbReference>
<accession>A0A1I2A0G8</accession>
<evidence type="ECO:0000256" key="1">
    <source>
        <dbReference type="ARBA" id="ARBA00023015"/>
    </source>
</evidence>
<keyword evidence="3" id="KW-0804">Transcription</keyword>
<evidence type="ECO:0000256" key="4">
    <source>
        <dbReference type="SAM" id="MobiDB-lite"/>
    </source>
</evidence>
<evidence type="ECO:0000256" key="2">
    <source>
        <dbReference type="ARBA" id="ARBA00023125"/>
    </source>
</evidence>
<dbReference type="AlphaFoldDB" id="A0A1I2A0G8"/>
<dbReference type="SUPFAM" id="SSF51306">
    <property type="entry name" value="LexA/Signal peptidase"/>
    <property type="match status" value="1"/>
</dbReference>
<dbReference type="InterPro" id="IPR039418">
    <property type="entry name" value="LexA-like"/>
</dbReference>
<dbReference type="STRING" id="500610.SAMN02799615_00885"/>
<dbReference type="Proteomes" id="UP000199477">
    <property type="component" value="Unassembled WGS sequence"/>
</dbReference>
<dbReference type="RefSeq" id="WP_026636533.1">
    <property type="nucleotide sequence ID" value="NZ_FONH01000002.1"/>
</dbReference>
<name>A0A1I2A0G8_9GAMM</name>
<gene>
    <name evidence="5" type="ORF">SAMN02799615_00885</name>
</gene>
<keyword evidence="6" id="KW-1185">Reference proteome</keyword>
<protein>
    <submittedName>
        <fullName evidence="5">Phage repressor protein C, contains Cro/C1-type HTH and peptisase s24 domains</fullName>
    </submittedName>
</protein>
<sequence>MFIARLGDVNNHKQMVDTRASASNESQRTALEHRFKAFLDLAGFTRPEFAALEGMTQQHITTWLSRGRFGRAAVQHMRNIAMMRGIEGFSEDWINLGTGKPPRHGRTGEEAKVDSAPATEATNHAATPTQNGDYVTFEFLQGYSKERIRFVDIPVCLLNNIDALLKSSIRVFINPTDSLRGVIDKGDLAFVDTDVRRVEGDGIYVYKLATIPQIKRFQIQGQGSLRLHGTHSYEDSIELSAAQIQGLEIGGRVVGSIGFSQF</sequence>
<feature type="region of interest" description="Disordered" evidence="4">
    <location>
        <begin position="99"/>
        <end position="127"/>
    </location>
</feature>
<keyword evidence="2" id="KW-0238">DNA-binding</keyword>
<dbReference type="PANTHER" id="PTHR40661:SF3">
    <property type="entry name" value="FELS-1 PROPHAGE TRANSCRIPTIONAL REGULATOR"/>
    <property type="match status" value="1"/>
</dbReference>
<dbReference type="EMBL" id="FONH01000002">
    <property type="protein sequence ID" value="SFE37594.1"/>
    <property type="molecule type" value="Genomic_DNA"/>
</dbReference>
<dbReference type="InterPro" id="IPR036286">
    <property type="entry name" value="LexA/Signal_pep-like_sf"/>
</dbReference>
<keyword evidence="1" id="KW-0805">Transcription regulation</keyword>
<evidence type="ECO:0000313" key="5">
    <source>
        <dbReference type="EMBL" id="SFE37594.1"/>
    </source>
</evidence>
<proteinExistence type="predicted"/>
<reference evidence="6" key="1">
    <citation type="submission" date="2016-10" db="EMBL/GenBank/DDBJ databases">
        <authorList>
            <person name="Varghese N."/>
            <person name="Submissions S."/>
        </authorList>
    </citation>
    <scope>NUCLEOTIDE SEQUENCE [LARGE SCALE GENOMIC DNA]</scope>
    <source>
        <strain evidence="6">UNC178MFTsu3.1</strain>
    </source>
</reference>
<evidence type="ECO:0000313" key="6">
    <source>
        <dbReference type="Proteomes" id="UP000199477"/>
    </source>
</evidence>
<dbReference type="GO" id="GO:0003677">
    <property type="term" value="F:DNA binding"/>
    <property type="evidence" value="ECO:0007669"/>
    <property type="project" value="UniProtKB-KW"/>
</dbReference>
<dbReference type="PANTHER" id="PTHR40661">
    <property type="match status" value="1"/>
</dbReference>
<dbReference type="CDD" id="cd06529">
    <property type="entry name" value="S24_LexA-like"/>
    <property type="match status" value="1"/>
</dbReference>